<protein>
    <submittedName>
        <fullName evidence="1">Uncharacterized protein</fullName>
    </submittedName>
</protein>
<name>A0A317DPD1_9ACTN</name>
<evidence type="ECO:0000313" key="2">
    <source>
        <dbReference type="Proteomes" id="UP000246050"/>
    </source>
</evidence>
<sequence length="44" mass="4645">MCDRCLAAGVPFFLKQIGGSTPKAGGRELDGRTWDQYPAAMTAG</sequence>
<dbReference type="Pfam" id="PF07505">
    <property type="entry name" value="DUF5131"/>
    <property type="match status" value="1"/>
</dbReference>
<dbReference type="OrthoDB" id="9787478at2"/>
<proteinExistence type="predicted"/>
<comment type="caution">
    <text evidence="1">The sequence shown here is derived from an EMBL/GenBank/DDBJ whole genome shotgun (WGS) entry which is preliminary data.</text>
</comment>
<accession>A0A317DPD1</accession>
<dbReference type="EMBL" id="QGKS01000110">
    <property type="protein sequence ID" value="PWR16609.1"/>
    <property type="molecule type" value="Genomic_DNA"/>
</dbReference>
<gene>
    <name evidence="1" type="ORF">DKT69_04905</name>
</gene>
<reference evidence="1 2" key="1">
    <citation type="submission" date="2018-05" db="EMBL/GenBank/DDBJ databases">
        <title>Micromonosporas from Atacama Desert.</title>
        <authorList>
            <person name="Carro L."/>
            <person name="Golinska P."/>
            <person name="Klenk H.-P."/>
            <person name="Goodfellow M."/>
        </authorList>
    </citation>
    <scope>NUCLEOTIDE SEQUENCE [LARGE SCALE GENOMIC DNA]</scope>
    <source>
        <strain evidence="1 2">4G51</strain>
    </source>
</reference>
<dbReference type="InterPro" id="IPR011101">
    <property type="entry name" value="DUF5131"/>
</dbReference>
<dbReference type="AlphaFoldDB" id="A0A317DPD1"/>
<organism evidence="1 2">
    <name type="scientific">Micromonospora sicca</name>
    <dbReference type="NCBI Taxonomy" id="2202420"/>
    <lineage>
        <taxon>Bacteria</taxon>
        <taxon>Bacillati</taxon>
        <taxon>Actinomycetota</taxon>
        <taxon>Actinomycetes</taxon>
        <taxon>Micromonosporales</taxon>
        <taxon>Micromonosporaceae</taxon>
        <taxon>Micromonospora</taxon>
    </lineage>
</organism>
<evidence type="ECO:0000313" key="1">
    <source>
        <dbReference type="EMBL" id="PWR16609.1"/>
    </source>
</evidence>
<dbReference type="Proteomes" id="UP000246050">
    <property type="component" value="Unassembled WGS sequence"/>
</dbReference>